<keyword evidence="5" id="KW-0378">Hydrolase</keyword>
<dbReference type="Pfam" id="PF09721">
    <property type="entry name" value="Exosortase_EpsH"/>
    <property type="match status" value="1"/>
</dbReference>
<evidence type="ECO:0000256" key="8">
    <source>
        <dbReference type="SAM" id="Phobius"/>
    </source>
</evidence>
<accession>A0A3D4VBX5</accession>
<protein>
    <submittedName>
        <fullName evidence="9">Exosortase</fullName>
    </submittedName>
</protein>
<evidence type="ECO:0000256" key="3">
    <source>
        <dbReference type="ARBA" id="ARBA00022670"/>
    </source>
</evidence>
<keyword evidence="2" id="KW-1003">Cell membrane</keyword>
<dbReference type="NCBIfam" id="TIGR04178">
    <property type="entry name" value="exo_archaeo"/>
    <property type="match status" value="1"/>
</dbReference>
<evidence type="ECO:0000256" key="7">
    <source>
        <dbReference type="ARBA" id="ARBA00023136"/>
    </source>
</evidence>
<dbReference type="InterPro" id="IPR013426">
    <property type="entry name" value="EpsH-like"/>
</dbReference>
<dbReference type="Proteomes" id="UP000264071">
    <property type="component" value="Unassembled WGS sequence"/>
</dbReference>
<feature type="transmembrane region" description="Helical" evidence="8">
    <location>
        <begin position="128"/>
        <end position="148"/>
    </location>
</feature>
<sequence>MTIPISTTQPAGGVASGTAANESVLDEISRDARRFVAAARALPPAELAAHVLTALMFVLLFAKPMRLLGDAWWNDPNSGHGLLLAPLSLWFAYKSGIVAGARPQRILGIAIIVAAVVFRYAADLAAELFVMRGSMVMALGGLVVWHAGFRQLLHWWLPFTLVSLSIPIPEVILNTVALPLQFTASKIGASLLEWRQIPVLMNGNVIRIPGQELFVAEACSGLRSLTALLSLGVLLGAMFLQKWPTRLLLILIAIPIAIVINGVRVFLTGFLVLFVSPEMGEGFMHTSEGMLMFGAAFLFTSLTAWGLGHVERLVLRSTSKAETV</sequence>
<feature type="transmembrane region" description="Helical" evidence="8">
    <location>
        <begin position="222"/>
        <end position="240"/>
    </location>
</feature>
<dbReference type="GO" id="GO:0008233">
    <property type="term" value="F:peptidase activity"/>
    <property type="evidence" value="ECO:0007669"/>
    <property type="project" value="UniProtKB-KW"/>
</dbReference>
<organism evidence="9 10">
    <name type="scientific">Gemmatimonas aurantiaca</name>
    <dbReference type="NCBI Taxonomy" id="173480"/>
    <lineage>
        <taxon>Bacteria</taxon>
        <taxon>Pseudomonadati</taxon>
        <taxon>Gemmatimonadota</taxon>
        <taxon>Gemmatimonadia</taxon>
        <taxon>Gemmatimonadales</taxon>
        <taxon>Gemmatimonadaceae</taxon>
        <taxon>Gemmatimonas</taxon>
    </lineage>
</organism>
<evidence type="ECO:0000256" key="5">
    <source>
        <dbReference type="ARBA" id="ARBA00022801"/>
    </source>
</evidence>
<keyword evidence="3" id="KW-0645">Protease</keyword>
<name>A0A3D4VBX5_9BACT</name>
<dbReference type="InterPro" id="IPR026392">
    <property type="entry name" value="Exo/Archaeosortase_dom"/>
</dbReference>
<dbReference type="GO" id="GO:0005886">
    <property type="term" value="C:plasma membrane"/>
    <property type="evidence" value="ECO:0007669"/>
    <property type="project" value="UniProtKB-SubCell"/>
</dbReference>
<reference evidence="9 10" key="1">
    <citation type="journal article" date="2018" name="Nat. Biotechnol.">
        <title>A standardized bacterial taxonomy based on genome phylogeny substantially revises the tree of life.</title>
        <authorList>
            <person name="Parks D.H."/>
            <person name="Chuvochina M."/>
            <person name="Waite D.W."/>
            <person name="Rinke C."/>
            <person name="Skarshewski A."/>
            <person name="Chaumeil P.A."/>
            <person name="Hugenholtz P."/>
        </authorList>
    </citation>
    <scope>NUCLEOTIDE SEQUENCE [LARGE SCALE GENOMIC DNA]</scope>
    <source>
        <strain evidence="9">UBA8844</strain>
    </source>
</reference>
<evidence type="ECO:0000256" key="4">
    <source>
        <dbReference type="ARBA" id="ARBA00022692"/>
    </source>
</evidence>
<feature type="transmembrane region" description="Helical" evidence="8">
    <location>
        <begin position="105"/>
        <end position="122"/>
    </location>
</feature>
<evidence type="ECO:0000313" key="9">
    <source>
        <dbReference type="EMBL" id="HCT58636.1"/>
    </source>
</evidence>
<comment type="subcellular location">
    <subcellularLocation>
        <location evidence="1">Cell membrane</location>
        <topology evidence="1">Multi-pass membrane protein</topology>
    </subcellularLocation>
</comment>
<evidence type="ECO:0000256" key="2">
    <source>
        <dbReference type="ARBA" id="ARBA00022475"/>
    </source>
</evidence>
<keyword evidence="7 8" id="KW-0472">Membrane</keyword>
<evidence type="ECO:0000256" key="1">
    <source>
        <dbReference type="ARBA" id="ARBA00004651"/>
    </source>
</evidence>
<dbReference type="NCBIfam" id="TIGR02602">
    <property type="entry name" value="8TM_EpsH"/>
    <property type="match status" value="1"/>
</dbReference>
<gene>
    <name evidence="9" type="ORF">DGD08_15635</name>
</gene>
<feature type="transmembrane region" description="Helical" evidence="8">
    <location>
        <begin position="247"/>
        <end position="275"/>
    </location>
</feature>
<comment type="caution">
    <text evidence="9">The sequence shown here is derived from an EMBL/GenBank/DDBJ whole genome shotgun (WGS) entry which is preliminary data.</text>
</comment>
<feature type="transmembrane region" description="Helical" evidence="8">
    <location>
        <begin position="290"/>
        <end position="310"/>
    </location>
</feature>
<keyword evidence="6 8" id="KW-1133">Transmembrane helix</keyword>
<dbReference type="GO" id="GO:0006508">
    <property type="term" value="P:proteolysis"/>
    <property type="evidence" value="ECO:0007669"/>
    <property type="project" value="UniProtKB-KW"/>
</dbReference>
<feature type="transmembrane region" description="Helical" evidence="8">
    <location>
        <begin position="77"/>
        <end position="93"/>
    </location>
</feature>
<keyword evidence="4 8" id="KW-0812">Transmembrane</keyword>
<evidence type="ECO:0000256" key="6">
    <source>
        <dbReference type="ARBA" id="ARBA00022989"/>
    </source>
</evidence>
<feature type="transmembrane region" description="Helical" evidence="8">
    <location>
        <begin position="47"/>
        <end position="65"/>
    </location>
</feature>
<dbReference type="EMBL" id="DPIY01000011">
    <property type="protein sequence ID" value="HCT58636.1"/>
    <property type="molecule type" value="Genomic_DNA"/>
</dbReference>
<proteinExistence type="predicted"/>
<dbReference type="AlphaFoldDB" id="A0A3D4VBX5"/>
<feature type="transmembrane region" description="Helical" evidence="8">
    <location>
        <begin position="155"/>
        <end position="173"/>
    </location>
</feature>
<dbReference type="InterPro" id="IPR019127">
    <property type="entry name" value="Exosortase"/>
</dbReference>
<evidence type="ECO:0000313" key="10">
    <source>
        <dbReference type="Proteomes" id="UP000264071"/>
    </source>
</evidence>